<evidence type="ECO:0000313" key="1">
    <source>
        <dbReference type="EMBL" id="QJA60682.1"/>
    </source>
</evidence>
<gene>
    <name evidence="2" type="ORF">MM415A00229_0010</name>
    <name evidence="1" type="ORF">MM415B01070_0016</name>
</gene>
<proteinExistence type="predicted"/>
<evidence type="ECO:0008006" key="3">
    <source>
        <dbReference type="Google" id="ProtNLM"/>
    </source>
</evidence>
<protein>
    <recommendedName>
        <fullName evidence="3">DUF669 domain-containing protein</fullName>
    </recommendedName>
</protein>
<dbReference type="Pfam" id="PF05037">
    <property type="entry name" value="DUF669"/>
    <property type="match status" value="1"/>
</dbReference>
<reference evidence="2" key="1">
    <citation type="submission" date="2020-03" db="EMBL/GenBank/DDBJ databases">
        <title>The deep terrestrial virosphere.</title>
        <authorList>
            <person name="Holmfeldt K."/>
            <person name="Nilsson E."/>
            <person name="Simone D."/>
            <person name="Lopez-Fernandez M."/>
            <person name="Wu X."/>
            <person name="de Brujin I."/>
            <person name="Lundin D."/>
            <person name="Andersson A."/>
            <person name="Bertilsson S."/>
            <person name="Dopson M."/>
        </authorList>
    </citation>
    <scope>NUCLEOTIDE SEQUENCE</scope>
    <source>
        <strain evidence="2">MM415A00229</strain>
        <strain evidence="1">MM415B01070</strain>
    </source>
</reference>
<dbReference type="InterPro" id="IPR007731">
    <property type="entry name" value="DUF669"/>
</dbReference>
<accession>A0A6M3KQD0</accession>
<dbReference type="AlphaFoldDB" id="A0A6M3KQD0"/>
<organism evidence="2">
    <name type="scientific">viral metagenome</name>
    <dbReference type="NCBI Taxonomy" id="1070528"/>
    <lineage>
        <taxon>unclassified sequences</taxon>
        <taxon>metagenomes</taxon>
        <taxon>organismal metagenomes</taxon>
    </lineage>
</organism>
<name>A0A6M3KQD0_9ZZZZ</name>
<evidence type="ECO:0000313" key="2">
    <source>
        <dbReference type="EMBL" id="QJA84062.1"/>
    </source>
</evidence>
<dbReference type="EMBL" id="MT141417">
    <property type="protein sequence ID" value="QJA60682.1"/>
    <property type="molecule type" value="Genomic_DNA"/>
</dbReference>
<dbReference type="EMBL" id="MT142523">
    <property type="protein sequence ID" value="QJA84062.1"/>
    <property type="molecule type" value="Genomic_DNA"/>
</dbReference>
<sequence>METFVDLNMGLDLTAVPDLKTVPEGLYNLRVESVESKVSQNGNPYIALRFSFLDDPEAQDVYNNLMLPTADNDQRTTLQKKRRIKKFVEEFSVPFTASGINFENAIGCTGFALLIEEDTEDFGKQNRIRRFGRA</sequence>